<evidence type="ECO:0000313" key="3">
    <source>
        <dbReference type="Proteomes" id="UP000034455"/>
    </source>
</evidence>
<sequence length="68" mass="7791">MNQISHLAVTMSRITYDKDGKATQFKRHFANLNTQATTDQIKSFKSIIEQITGEKFETVEIIKTETVN</sequence>
<dbReference type="Proteomes" id="UP000034455">
    <property type="component" value="Unassembled WGS sequence"/>
</dbReference>
<feature type="domain" description="DUF1659" evidence="1">
    <location>
        <begin position="16"/>
        <end position="67"/>
    </location>
</feature>
<dbReference type="AlphaFoldDB" id="A0A0M2NWE7"/>
<organism evidence="2 3">
    <name type="scientific">Staphylococcus cohnii subsp. cohnii</name>
    <dbReference type="NCBI Taxonomy" id="74704"/>
    <lineage>
        <taxon>Bacteria</taxon>
        <taxon>Bacillati</taxon>
        <taxon>Bacillota</taxon>
        <taxon>Bacilli</taxon>
        <taxon>Bacillales</taxon>
        <taxon>Staphylococcaceae</taxon>
        <taxon>Staphylococcus</taxon>
        <taxon>Staphylococcus cohnii species complex</taxon>
    </lineage>
</organism>
<dbReference type="Pfam" id="PF07872">
    <property type="entry name" value="DUF1659"/>
    <property type="match status" value="1"/>
</dbReference>
<reference evidence="2 3" key="1">
    <citation type="submission" date="2015-03" db="EMBL/GenBank/DDBJ databases">
        <title>Genome Assembly of Staphylococcus cohnii subsp. cohnii strain G22B2.</title>
        <authorList>
            <person name="Nair G."/>
            <person name="Kaur G."/>
            <person name="Khatri I."/>
            <person name="Singh N.K."/>
            <person name="Sathyabama S."/>
            <person name="Maurya S.K."/>
            <person name="Subramanian S."/>
            <person name="Agrewala J.N."/>
            <person name="Mayilraj S."/>
        </authorList>
    </citation>
    <scope>NUCLEOTIDE SEQUENCE [LARGE SCALE GENOMIC DNA]</scope>
    <source>
        <strain evidence="2 3">G22B2</strain>
    </source>
</reference>
<proteinExistence type="predicted"/>
<evidence type="ECO:0000259" key="1">
    <source>
        <dbReference type="Pfam" id="PF07872"/>
    </source>
</evidence>
<dbReference type="EMBL" id="LAKJ01000009">
    <property type="protein sequence ID" value="KKI64322.1"/>
    <property type="molecule type" value="Genomic_DNA"/>
</dbReference>
<gene>
    <name evidence="2" type="ORF">UF66_2661</name>
</gene>
<dbReference type="PATRIC" id="fig|74704.6.peg.2775"/>
<dbReference type="RefSeq" id="WP_019468415.1">
    <property type="nucleotide sequence ID" value="NZ_BKAS01000024.1"/>
</dbReference>
<comment type="caution">
    <text evidence="2">The sequence shown here is derived from an EMBL/GenBank/DDBJ whole genome shotgun (WGS) entry which is preliminary data.</text>
</comment>
<accession>A0A0M2NWE7</accession>
<protein>
    <recommendedName>
        <fullName evidence="1">DUF1659 domain-containing protein</fullName>
    </recommendedName>
</protein>
<name>A0A0M2NWE7_STACC</name>
<dbReference type="GeneID" id="58098375"/>
<evidence type="ECO:0000313" key="2">
    <source>
        <dbReference type="EMBL" id="KKI64322.1"/>
    </source>
</evidence>
<dbReference type="InterPro" id="IPR012454">
    <property type="entry name" value="DUF1659"/>
</dbReference>